<dbReference type="KEGG" id="eha:Ethha_2265"/>
<proteinExistence type="inferred from homology"/>
<organism evidence="5 6">
    <name type="scientific">Ethanoligenens harbinense (strain DSM 18485 / JCM 12961 / CGMCC 1.5033 / YUAN-3)</name>
    <dbReference type="NCBI Taxonomy" id="663278"/>
    <lineage>
        <taxon>Bacteria</taxon>
        <taxon>Bacillati</taxon>
        <taxon>Bacillota</taxon>
        <taxon>Clostridia</taxon>
        <taxon>Eubacteriales</taxon>
        <taxon>Oscillospiraceae</taxon>
        <taxon>Ethanoligenens</taxon>
    </lineage>
</organism>
<keyword evidence="3" id="KW-0175">Coiled coil</keyword>
<dbReference type="PANTHER" id="PTHR38432:SF1">
    <property type="entry name" value="TELA-LIKE PROTEIN SAOUHSC_01408"/>
    <property type="match status" value="1"/>
</dbReference>
<dbReference type="Pfam" id="PF05816">
    <property type="entry name" value="TelA"/>
    <property type="match status" value="1"/>
</dbReference>
<dbReference type="EMBL" id="CP002400">
    <property type="protein sequence ID" value="ADU27779.1"/>
    <property type="molecule type" value="Genomic_DNA"/>
</dbReference>
<feature type="region of interest" description="Disordered" evidence="4">
    <location>
        <begin position="19"/>
        <end position="39"/>
    </location>
</feature>
<dbReference type="PIRSF" id="PIRSF026508">
    <property type="entry name" value="TelA"/>
    <property type="match status" value="1"/>
</dbReference>
<accession>E6U4H2</accession>
<dbReference type="HOGENOM" id="CLU_032111_0_0_9"/>
<evidence type="ECO:0000256" key="4">
    <source>
        <dbReference type="SAM" id="MobiDB-lite"/>
    </source>
</evidence>
<sequence>MEENKTPLEMDIASTILTPPEPVDAAGIQPAPSAAAPAQGGQDFPDLYLDAEQTEKAKALAAKIDVTDSALVSQYGVEVQSGIASFSDTILEKVRAKDAGYAGSLLTNLIVTVKNVDIDSLDGKKDGLFGKLFGVKKSVEKFMAGFDKTSVQIDKITDQLDKERMTMLKDIEMYDLLYKKNLEYLKQLDIVVAAGRMKLQELTQTVIPAVQAKAQQTGDPMDAQASNDLAQAAARFEKKLHDMLLSRMSAIQTCPQIKLIQQGDQVLAEKIQTSILQTIPLWKNQIVIAIGMNRQQAALQMERAVTDTTNQLLLKNSAMLKQNTTEIARENERGVIDIDTLRQVNADLISTIEDTIRIQDEGHAKRQQAEAELATLEKTLKERLIALKK</sequence>
<feature type="compositionally biased region" description="Low complexity" evidence="4">
    <location>
        <begin position="25"/>
        <end position="39"/>
    </location>
</feature>
<reference evidence="5 6" key="1">
    <citation type="submission" date="2010-12" db="EMBL/GenBank/DDBJ databases">
        <title>Complete sequence of Ethanoligenens harbinense YUAN-3.</title>
        <authorList>
            <person name="Lucas S."/>
            <person name="Copeland A."/>
            <person name="Lapidus A."/>
            <person name="Cheng J.-F."/>
            <person name="Bruce D."/>
            <person name="Goodwin L."/>
            <person name="Pitluck S."/>
            <person name="Chertkov O."/>
            <person name="Misra M."/>
            <person name="Detter J.C."/>
            <person name="Han C."/>
            <person name="Tapia R."/>
            <person name="Land M."/>
            <person name="Hauser L."/>
            <person name="Jeffries C."/>
            <person name="Kyrpides N."/>
            <person name="Ivanova N."/>
            <person name="Mikhailova N."/>
            <person name="Wang A."/>
            <person name="Mouttaki H."/>
            <person name="He Z."/>
            <person name="Zhou J."/>
            <person name="Hemme C.L."/>
            <person name="Woyke T."/>
        </authorList>
    </citation>
    <scope>NUCLEOTIDE SEQUENCE [LARGE SCALE GENOMIC DNA]</scope>
    <source>
        <strain evidence="6">DSM 18485 / JCM 12961 / CGMCC 1.5033 / YUAN-3</strain>
    </source>
</reference>
<evidence type="ECO:0000256" key="3">
    <source>
        <dbReference type="SAM" id="Coils"/>
    </source>
</evidence>
<protein>
    <submittedName>
        <fullName evidence="5">Toxic anion resistance family protein</fullName>
    </submittedName>
</protein>
<name>E6U4H2_ETHHY</name>
<keyword evidence="6" id="KW-1185">Reference proteome</keyword>
<dbReference type="Proteomes" id="UP000001551">
    <property type="component" value="Chromosome"/>
</dbReference>
<dbReference type="PANTHER" id="PTHR38432">
    <property type="entry name" value="TELA-LIKE PROTEIN SAOUHSC_01408"/>
    <property type="match status" value="1"/>
</dbReference>
<feature type="coiled-coil region" evidence="3">
    <location>
        <begin position="359"/>
        <end position="386"/>
    </location>
</feature>
<gene>
    <name evidence="5" type="ordered locus">Ethha_2265</name>
</gene>
<dbReference type="STRING" id="663278.Ethha_2265"/>
<evidence type="ECO:0000313" key="5">
    <source>
        <dbReference type="EMBL" id="ADU27779.1"/>
    </source>
</evidence>
<dbReference type="RefSeq" id="WP_013486127.1">
    <property type="nucleotide sequence ID" value="NC_014828.1"/>
</dbReference>
<dbReference type="eggNOG" id="COG3853">
    <property type="taxonomic scope" value="Bacteria"/>
</dbReference>
<dbReference type="InterPro" id="IPR008863">
    <property type="entry name" value="Toxic_anion-R_TelA"/>
</dbReference>
<evidence type="ECO:0000313" key="6">
    <source>
        <dbReference type="Proteomes" id="UP000001551"/>
    </source>
</evidence>
<dbReference type="AlphaFoldDB" id="E6U4H2"/>
<evidence type="ECO:0000256" key="2">
    <source>
        <dbReference type="PIRNR" id="PIRNR026508"/>
    </source>
</evidence>
<evidence type="ECO:0000256" key="1">
    <source>
        <dbReference type="ARBA" id="ARBA00005541"/>
    </source>
</evidence>
<comment type="similarity">
    <text evidence="1 2">Belongs to the TelA family.</text>
</comment>